<keyword evidence="7" id="KW-0732">Signal</keyword>
<evidence type="ECO:0000256" key="5">
    <source>
        <dbReference type="RuleBase" id="RU000688"/>
    </source>
</evidence>
<dbReference type="Proteomes" id="UP000014760">
    <property type="component" value="Unassembled WGS sequence"/>
</dbReference>
<dbReference type="GO" id="GO:0004930">
    <property type="term" value="F:G protein-coupled receptor activity"/>
    <property type="evidence" value="ECO:0007669"/>
    <property type="project" value="UniProtKB-KW"/>
</dbReference>
<keyword evidence="5" id="KW-0675">Receptor</keyword>
<reference evidence="9 11" key="2">
    <citation type="journal article" date="2013" name="Nature">
        <title>Insights into bilaterian evolution from three spiralian genomes.</title>
        <authorList>
            <person name="Simakov O."/>
            <person name="Marletaz F."/>
            <person name="Cho S.J."/>
            <person name="Edsinger-Gonzales E."/>
            <person name="Havlak P."/>
            <person name="Hellsten U."/>
            <person name="Kuo D.H."/>
            <person name="Larsson T."/>
            <person name="Lv J."/>
            <person name="Arendt D."/>
            <person name="Savage R."/>
            <person name="Osoegawa K."/>
            <person name="de Jong P."/>
            <person name="Grimwood J."/>
            <person name="Chapman J.A."/>
            <person name="Shapiro H."/>
            <person name="Aerts A."/>
            <person name="Otillar R.P."/>
            <person name="Terry A.Y."/>
            <person name="Boore J.L."/>
            <person name="Grigoriev I.V."/>
            <person name="Lindberg D.R."/>
            <person name="Seaver E.C."/>
            <person name="Weisblat D.A."/>
            <person name="Putnam N.H."/>
            <person name="Rokhsar D.S."/>
        </authorList>
    </citation>
    <scope>NUCLEOTIDE SEQUENCE</scope>
    <source>
        <strain evidence="9 11">I ESC-2004</strain>
    </source>
</reference>
<dbReference type="EnsemblMetazoa" id="CapteT200158">
    <property type="protein sequence ID" value="CapteP200158"/>
    <property type="gene ID" value="CapteG200158"/>
</dbReference>
<gene>
    <name evidence="9" type="ORF">CAPTEDRAFT_200158</name>
</gene>
<feature type="transmembrane region" description="Helical" evidence="6">
    <location>
        <begin position="327"/>
        <end position="354"/>
    </location>
</feature>
<feature type="domain" description="G-protein coupled receptors family 1 profile" evidence="8">
    <location>
        <begin position="85"/>
        <end position="351"/>
    </location>
</feature>
<comment type="similarity">
    <text evidence="5">Belongs to the G-protein coupled receptor 1 family.</text>
</comment>
<feature type="transmembrane region" description="Helical" evidence="6">
    <location>
        <begin position="145"/>
        <end position="167"/>
    </location>
</feature>
<keyword evidence="5" id="KW-0807">Transducer</keyword>
<evidence type="ECO:0000313" key="10">
    <source>
        <dbReference type="EnsemblMetazoa" id="CapteP200158"/>
    </source>
</evidence>
<keyword evidence="3 6" id="KW-1133">Transmembrane helix</keyword>
<dbReference type="GO" id="GO:0016020">
    <property type="term" value="C:membrane"/>
    <property type="evidence" value="ECO:0007669"/>
    <property type="project" value="UniProtKB-SubCell"/>
</dbReference>
<dbReference type="Gene3D" id="1.20.1070.10">
    <property type="entry name" value="Rhodopsin 7-helix transmembrane proteins"/>
    <property type="match status" value="1"/>
</dbReference>
<name>R7TUR8_CAPTE</name>
<dbReference type="PANTHER" id="PTHR46641">
    <property type="entry name" value="FMRFAMIDE RECEPTOR-RELATED"/>
    <property type="match status" value="1"/>
</dbReference>
<evidence type="ECO:0000259" key="8">
    <source>
        <dbReference type="PROSITE" id="PS50262"/>
    </source>
</evidence>
<organism evidence="9">
    <name type="scientific">Capitella teleta</name>
    <name type="common">Polychaete worm</name>
    <dbReference type="NCBI Taxonomy" id="283909"/>
    <lineage>
        <taxon>Eukaryota</taxon>
        <taxon>Metazoa</taxon>
        <taxon>Spiralia</taxon>
        <taxon>Lophotrochozoa</taxon>
        <taxon>Annelida</taxon>
        <taxon>Polychaeta</taxon>
        <taxon>Sedentaria</taxon>
        <taxon>Scolecida</taxon>
        <taxon>Capitellidae</taxon>
        <taxon>Capitella</taxon>
    </lineage>
</organism>
<feature type="transmembrane region" description="Helical" evidence="6">
    <location>
        <begin position="246"/>
        <end position="268"/>
    </location>
</feature>
<proteinExistence type="inferred from homology"/>
<feature type="signal peptide" evidence="7">
    <location>
        <begin position="1"/>
        <end position="21"/>
    </location>
</feature>
<evidence type="ECO:0000256" key="1">
    <source>
        <dbReference type="ARBA" id="ARBA00004370"/>
    </source>
</evidence>
<evidence type="ECO:0000256" key="2">
    <source>
        <dbReference type="ARBA" id="ARBA00022692"/>
    </source>
</evidence>
<dbReference type="OrthoDB" id="6126859at2759"/>
<keyword evidence="11" id="KW-1185">Reference proteome</keyword>
<dbReference type="EMBL" id="AMQN01010773">
    <property type="status" value="NOT_ANNOTATED_CDS"/>
    <property type="molecule type" value="Genomic_DNA"/>
</dbReference>
<evidence type="ECO:0000313" key="9">
    <source>
        <dbReference type="EMBL" id="ELT97663.1"/>
    </source>
</evidence>
<accession>R7TUR8</accession>
<sequence length="384" mass="43335">MKIYVLAICSCFFILLERVCCQAITGDHVASTLDGEEASNSSSSPFNVAGLRTNRLSKADIRYLESIKGVEIWISDIVNCFAIISNVAIMMVMQRHKSSSVPRVYMTGLAACDFGVGVCALITSLQDRNGCVPKTYRAICKYTYWAIFGFETSASMSAALIATLLSIDRCIAIRKPLTYSLKCTVHRAKIFSFGVIVTNLLVSINYPFRIEVKDGREGGNVRYSFSEFTDFGSIDAYRKIFNGYEFLLRFAIPLFVMTISNTWTLVIIRRQVKRREAMSNGMVQEFPKTKYLTTTVGVVVIFFITQLTRAGYLTTALIMGLDNRGILLNALVDMFGVFLARFNSVVNIFIYYIFDKEFRCLMIDVICCCRRKPNAVQKIVMKFQ</sequence>
<dbReference type="PROSITE" id="PS00237">
    <property type="entry name" value="G_PROTEIN_RECEP_F1_1"/>
    <property type="match status" value="1"/>
</dbReference>
<dbReference type="InterPro" id="IPR000276">
    <property type="entry name" value="GPCR_Rhodpsn"/>
</dbReference>
<dbReference type="HOGENOM" id="CLU_009579_38_1_1"/>
<dbReference type="InterPro" id="IPR017452">
    <property type="entry name" value="GPCR_Rhodpsn_7TM"/>
</dbReference>
<reference evidence="10" key="3">
    <citation type="submission" date="2015-06" db="UniProtKB">
        <authorList>
            <consortium name="EnsemblMetazoa"/>
        </authorList>
    </citation>
    <scope>IDENTIFICATION</scope>
</reference>
<feature type="transmembrane region" description="Helical" evidence="6">
    <location>
        <begin position="104"/>
        <end position="125"/>
    </location>
</feature>
<keyword evidence="2 5" id="KW-0812">Transmembrane</keyword>
<dbReference type="InterPro" id="IPR052954">
    <property type="entry name" value="GPCR-Ligand_Int"/>
</dbReference>
<evidence type="ECO:0000256" key="7">
    <source>
        <dbReference type="SAM" id="SignalP"/>
    </source>
</evidence>
<evidence type="ECO:0000256" key="3">
    <source>
        <dbReference type="ARBA" id="ARBA00022989"/>
    </source>
</evidence>
<dbReference type="EMBL" id="KB308499">
    <property type="protein sequence ID" value="ELT97663.1"/>
    <property type="molecule type" value="Genomic_DNA"/>
</dbReference>
<keyword evidence="4 6" id="KW-0472">Membrane</keyword>
<protein>
    <recommendedName>
        <fullName evidence="8">G-protein coupled receptors family 1 profile domain-containing protein</fullName>
    </recommendedName>
</protein>
<keyword evidence="5" id="KW-0297">G-protein coupled receptor</keyword>
<feature type="chain" id="PRO_5008787372" description="G-protein coupled receptors family 1 profile domain-containing protein" evidence="7">
    <location>
        <begin position="22"/>
        <end position="384"/>
    </location>
</feature>
<dbReference type="Pfam" id="PF00001">
    <property type="entry name" value="7tm_1"/>
    <property type="match status" value="1"/>
</dbReference>
<evidence type="ECO:0000256" key="6">
    <source>
        <dbReference type="SAM" id="Phobius"/>
    </source>
</evidence>
<evidence type="ECO:0000256" key="4">
    <source>
        <dbReference type="ARBA" id="ARBA00023136"/>
    </source>
</evidence>
<dbReference type="STRING" id="283909.R7TUR8"/>
<dbReference type="PROSITE" id="PS50262">
    <property type="entry name" value="G_PROTEIN_RECEP_F1_2"/>
    <property type="match status" value="1"/>
</dbReference>
<reference evidence="11" key="1">
    <citation type="submission" date="2012-12" db="EMBL/GenBank/DDBJ databases">
        <authorList>
            <person name="Hellsten U."/>
            <person name="Grimwood J."/>
            <person name="Chapman J.A."/>
            <person name="Shapiro H."/>
            <person name="Aerts A."/>
            <person name="Otillar R.P."/>
            <person name="Terry A.Y."/>
            <person name="Boore J.L."/>
            <person name="Simakov O."/>
            <person name="Marletaz F."/>
            <person name="Cho S.-J."/>
            <person name="Edsinger-Gonzales E."/>
            <person name="Havlak P."/>
            <person name="Kuo D.-H."/>
            <person name="Larsson T."/>
            <person name="Lv J."/>
            <person name="Arendt D."/>
            <person name="Savage R."/>
            <person name="Osoegawa K."/>
            <person name="de Jong P."/>
            <person name="Lindberg D.R."/>
            <person name="Seaver E.C."/>
            <person name="Weisblat D.A."/>
            <person name="Putnam N.H."/>
            <person name="Grigoriev I.V."/>
            <person name="Rokhsar D.S."/>
        </authorList>
    </citation>
    <scope>NUCLEOTIDE SEQUENCE</scope>
    <source>
        <strain evidence="11">I ESC-2004</strain>
    </source>
</reference>
<dbReference type="PANTHER" id="PTHR46641:SF2">
    <property type="entry name" value="FMRFAMIDE RECEPTOR"/>
    <property type="match status" value="1"/>
</dbReference>
<dbReference type="SUPFAM" id="SSF81321">
    <property type="entry name" value="Family A G protein-coupled receptor-like"/>
    <property type="match status" value="1"/>
</dbReference>
<dbReference type="PRINTS" id="PR00237">
    <property type="entry name" value="GPCRRHODOPSN"/>
</dbReference>
<evidence type="ECO:0000313" key="11">
    <source>
        <dbReference type="Proteomes" id="UP000014760"/>
    </source>
</evidence>
<dbReference type="AlphaFoldDB" id="R7TUR8"/>
<feature type="transmembrane region" description="Helical" evidence="6">
    <location>
        <begin position="188"/>
        <end position="208"/>
    </location>
</feature>
<comment type="subcellular location">
    <subcellularLocation>
        <location evidence="1">Membrane</location>
    </subcellularLocation>
</comment>